<evidence type="ECO:0000313" key="11">
    <source>
        <dbReference type="Proteomes" id="UP000483362"/>
    </source>
</evidence>
<feature type="transmembrane region" description="Helical" evidence="8">
    <location>
        <begin position="207"/>
        <end position="225"/>
    </location>
</feature>
<sequence length="537" mass="60471">MKERNLLLLLVLLAVTTFFVNNSALPTDIMEARNLVTAREIVADGNWMVPTMNGELRLEKPPLPTWVAAAIESVAPDNLAAQRLAPGIMGVVWTVYLVLLTAKVSRRRKLGYTAGIVFLTCYQIVLMGRTATWDIYCHAFMTAAIYYLYCGLSADKSHQWRYLPMAGVMMGLSFLSKGPVSFYALLLPWLLAAVATLRLSARGKWKALTCMIVLCLALAAAWYIYLYAFEPKAVQQVIGKETGSWAHRNVRPWWYYWRYFAEMGIWALLTLAALALRYWKRVLPEWRTYMMAALWGIACVVLLSFMPEKKYRYLLPVMAPCAIAVACLVYHMHEASDKASLVLWQVHRWLIAVVVVAMPVAVWVMQLLPVWQAVMLTVLCLALAVDVARPLRGDSRSWRLLLGAAGAFMLIECFLMGSIAKAMGNPGSHSIAATRHMPQLHSLPFYFPQGDSLRIEIVYQAHRKILPLNMADSANVVSHTPMVLVSSRWNSAVLSPAILSRVDTVMVGTYDDNTRPRGSRHYQQCFVNHVTIIKPKK</sequence>
<evidence type="ECO:0000256" key="1">
    <source>
        <dbReference type="ARBA" id="ARBA00004651"/>
    </source>
</evidence>
<keyword evidence="6 8" id="KW-1133">Transmembrane helix</keyword>
<evidence type="ECO:0000256" key="5">
    <source>
        <dbReference type="ARBA" id="ARBA00022692"/>
    </source>
</evidence>
<keyword evidence="7 8" id="KW-0472">Membrane</keyword>
<comment type="caution">
    <text evidence="10">The sequence shown here is derived from an EMBL/GenBank/DDBJ whole genome shotgun (WGS) entry which is preliminary data.</text>
</comment>
<keyword evidence="2" id="KW-1003">Cell membrane</keyword>
<evidence type="ECO:0000256" key="7">
    <source>
        <dbReference type="ARBA" id="ARBA00023136"/>
    </source>
</evidence>
<evidence type="ECO:0000259" key="9">
    <source>
        <dbReference type="Pfam" id="PF13231"/>
    </source>
</evidence>
<feature type="transmembrane region" description="Helical" evidence="8">
    <location>
        <begin position="288"/>
        <end position="307"/>
    </location>
</feature>
<keyword evidence="11" id="KW-1185">Reference proteome</keyword>
<organism evidence="10 11">
    <name type="scientific">Sodaliphilus pleomorphus</name>
    <dbReference type="NCBI Taxonomy" id="2606626"/>
    <lineage>
        <taxon>Bacteria</taxon>
        <taxon>Pseudomonadati</taxon>
        <taxon>Bacteroidota</taxon>
        <taxon>Bacteroidia</taxon>
        <taxon>Bacteroidales</taxon>
        <taxon>Muribaculaceae</taxon>
        <taxon>Sodaliphilus</taxon>
    </lineage>
</organism>
<comment type="subcellular location">
    <subcellularLocation>
        <location evidence="1">Cell membrane</location>
        <topology evidence="1">Multi-pass membrane protein</topology>
    </subcellularLocation>
</comment>
<feature type="domain" description="Glycosyltransferase RgtA/B/C/D-like" evidence="9">
    <location>
        <begin position="60"/>
        <end position="220"/>
    </location>
</feature>
<feature type="transmembrane region" description="Helical" evidence="8">
    <location>
        <begin position="109"/>
        <end position="127"/>
    </location>
</feature>
<dbReference type="GO" id="GO:0009103">
    <property type="term" value="P:lipopolysaccharide biosynthetic process"/>
    <property type="evidence" value="ECO:0007669"/>
    <property type="project" value="UniProtKB-ARBA"/>
</dbReference>
<evidence type="ECO:0000256" key="3">
    <source>
        <dbReference type="ARBA" id="ARBA00022676"/>
    </source>
</evidence>
<evidence type="ECO:0000256" key="6">
    <source>
        <dbReference type="ARBA" id="ARBA00022989"/>
    </source>
</evidence>
<evidence type="ECO:0000256" key="2">
    <source>
        <dbReference type="ARBA" id="ARBA00022475"/>
    </source>
</evidence>
<dbReference type="Proteomes" id="UP000483362">
    <property type="component" value="Unassembled WGS sequence"/>
</dbReference>
<dbReference type="RefSeq" id="WP_154326782.1">
    <property type="nucleotide sequence ID" value="NZ_CP045696.1"/>
</dbReference>
<feature type="transmembrane region" description="Helical" evidence="8">
    <location>
        <begin position="313"/>
        <end position="330"/>
    </location>
</feature>
<dbReference type="InterPro" id="IPR038731">
    <property type="entry name" value="RgtA/B/C-like"/>
</dbReference>
<dbReference type="GO" id="GO:0005886">
    <property type="term" value="C:plasma membrane"/>
    <property type="evidence" value="ECO:0007669"/>
    <property type="project" value="UniProtKB-SubCell"/>
</dbReference>
<keyword evidence="4 10" id="KW-0808">Transferase</keyword>
<evidence type="ECO:0000256" key="8">
    <source>
        <dbReference type="SAM" id="Phobius"/>
    </source>
</evidence>
<feature type="transmembrane region" description="Helical" evidence="8">
    <location>
        <begin position="256"/>
        <end position="276"/>
    </location>
</feature>
<evidence type="ECO:0000313" key="10">
    <source>
        <dbReference type="EMBL" id="MSS18774.1"/>
    </source>
</evidence>
<keyword evidence="3" id="KW-0328">Glycosyltransferase</keyword>
<feature type="transmembrane region" description="Helical" evidence="8">
    <location>
        <begin position="342"/>
        <end position="364"/>
    </location>
</feature>
<feature type="transmembrane region" description="Helical" evidence="8">
    <location>
        <begin position="84"/>
        <end position="102"/>
    </location>
</feature>
<dbReference type="Pfam" id="PF13231">
    <property type="entry name" value="PMT_2"/>
    <property type="match status" value="1"/>
</dbReference>
<dbReference type="PANTHER" id="PTHR33908">
    <property type="entry name" value="MANNOSYLTRANSFERASE YKCB-RELATED"/>
    <property type="match status" value="1"/>
</dbReference>
<proteinExistence type="predicted"/>
<protein>
    <submittedName>
        <fullName evidence="10">Phospholipid carrier-dependent glycosyltransferase</fullName>
    </submittedName>
</protein>
<dbReference type="GO" id="GO:0016763">
    <property type="term" value="F:pentosyltransferase activity"/>
    <property type="evidence" value="ECO:0007669"/>
    <property type="project" value="TreeGrafter"/>
</dbReference>
<reference evidence="10 11" key="1">
    <citation type="submission" date="2019-08" db="EMBL/GenBank/DDBJ databases">
        <title>In-depth cultivation of the pig gut microbiome towards novel bacterial diversity and tailored functional studies.</title>
        <authorList>
            <person name="Wylensek D."/>
            <person name="Hitch T.C.A."/>
            <person name="Clavel T."/>
        </authorList>
    </citation>
    <scope>NUCLEOTIDE SEQUENCE [LARGE SCALE GENOMIC DNA]</scope>
    <source>
        <strain evidence="10 11">Oil-RF-744-WCA-WT-10</strain>
    </source>
</reference>
<feature type="transmembrane region" description="Helical" evidence="8">
    <location>
        <begin position="400"/>
        <end position="420"/>
    </location>
</feature>
<name>A0A6L5XGV5_9BACT</name>
<dbReference type="PANTHER" id="PTHR33908:SF3">
    <property type="entry name" value="UNDECAPRENYL PHOSPHATE-ALPHA-4-AMINO-4-DEOXY-L-ARABINOSE ARABINOSYL TRANSFERASE"/>
    <property type="match status" value="1"/>
</dbReference>
<dbReference type="AlphaFoldDB" id="A0A6L5XGV5"/>
<evidence type="ECO:0000256" key="4">
    <source>
        <dbReference type="ARBA" id="ARBA00022679"/>
    </source>
</evidence>
<feature type="transmembrane region" description="Helical" evidence="8">
    <location>
        <begin position="182"/>
        <end position="200"/>
    </location>
</feature>
<accession>A0A6L5XGV5</accession>
<dbReference type="EMBL" id="VULT01000037">
    <property type="protein sequence ID" value="MSS18774.1"/>
    <property type="molecule type" value="Genomic_DNA"/>
</dbReference>
<dbReference type="InterPro" id="IPR050297">
    <property type="entry name" value="LipidA_mod_glycosyltrf_83"/>
</dbReference>
<gene>
    <name evidence="10" type="ORF">FYJ29_13550</name>
</gene>
<dbReference type="GO" id="GO:0010041">
    <property type="term" value="P:response to iron(III) ion"/>
    <property type="evidence" value="ECO:0007669"/>
    <property type="project" value="TreeGrafter"/>
</dbReference>
<keyword evidence="5 8" id="KW-0812">Transmembrane</keyword>
<feature type="transmembrane region" description="Helical" evidence="8">
    <location>
        <begin position="133"/>
        <end position="152"/>
    </location>
</feature>